<dbReference type="Gene3D" id="1.10.287.950">
    <property type="entry name" value="Methyl-accepting chemotaxis protein"/>
    <property type="match status" value="1"/>
</dbReference>
<organism evidence="1 2">
    <name type="scientific">Desulfuribacillus stibiiarsenatis</name>
    <dbReference type="NCBI Taxonomy" id="1390249"/>
    <lineage>
        <taxon>Bacteria</taxon>
        <taxon>Bacillati</taxon>
        <taxon>Bacillota</taxon>
        <taxon>Desulfuribacillia</taxon>
        <taxon>Desulfuribacillales</taxon>
        <taxon>Desulfuribacillaceae</taxon>
        <taxon>Desulfuribacillus</taxon>
    </lineage>
</organism>
<reference evidence="1 2" key="1">
    <citation type="submission" date="2016-09" db="EMBL/GenBank/DDBJ databases">
        <title>Desulfuribacillus arsenicus sp. nov., an obligately anaerobic, dissimilatory arsenic- and antimonate-reducing bacterium isolated from anoxic sediments.</title>
        <authorList>
            <person name="Abin C.A."/>
            <person name="Hollibaugh J.T."/>
        </authorList>
    </citation>
    <scope>NUCLEOTIDE SEQUENCE [LARGE SCALE GENOMIC DNA]</scope>
    <source>
        <strain evidence="1 2">MLFW-2</strain>
    </source>
</reference>
<evidence type="ECO:0008006" key="3">
    <source>
        <dbReference type="Google" id="ProtNLM"/>
    </source>
</evidence>
<dbReference type="STRING" id="1390249.BHU72_06765"/>
<protein>
    <recommendedName>
        <fullName evidence="3">Methyl-accepting transducer domain-containing protein</fullName>
    </recommendedName>
</protein>
<evidence type="ECO:0000313" key="2">
    <source>
        <dbReference type="Proteomes" id="UP000095255"/>
    </source>
</evidence>
<proteinExistence type="predicted"/>
<comment type="caution">
    <text evidence="1">The sequence shown here is derived from an EMBL/GenBank/DDBJ whole genome shotgun (WGS) entry which is preliminary data.</text>
</comment>
<name>A0A1E5L418_9FIRM</name>
<evidence type="ECO:0000313" key="1">
    <source>
        <dbReference type="EMBL" id="OEH84890.1"/>
    </source>
</evidence>
<gene>
    <name evidence="1" type="ORF">BHU72_06765</name>
</gene>
<accession>A0A1E5L418</accession>
<dbReference type="OrthoDB" id="2964359at2"/>
<dbReference type="SUPFAM" id="SSF58104">
    <property type="entry name" value="Methyl-accepting chemotaxis protein (MCP) signaling domain"/>
    <property type="match status" value="1"/>
</dbReference>
<dbReference type="Proteomes" id="UP000095255">
    <property type="component" value="Unassembled WGS sequence"/>
</dbReference>
<dbReference type="RefSeq" id="WP_069702625.1">
    <property type="nucleotide sequence ID" value="NZ_MJAT01000035.1"/>
</dbReference>
<dbReference type="EMBL" id="MJAT01000035">
    <property type="protein sequence ID" value="OEH84890.1"/>
    <property type="molecule type" value="Genomic_DNA"/>
</dbReference>
<sequence length="609" mass="70314">MQWVRERCIEVIGQIDQVVEGTQDIYGSIYDKLPMLEEEIQLTSKEVDILLDFFLHSDAVDTNQANEDALHLSQVLHKVFAEVSIVSEHMADETEFKRIMERFLAKEDNSQISVRDLMKIIPIIKNKISDIELISMNAIIYSSRLGEEGRAFEVISDHIMGISNKVAEYYDDMEIYATDLEQWNDDFTKSLDQIIHYHRTLTSEQLQNFQSMHEKVFESLKTIRDLLHNIIMNLQNSVEPVQHLMGQIQIQDIIQQSLENLNKIIRDVCNKIDEDAGKANLSKEDELNMLTFNYQGLALAVRLIIDIEGRLVESLTDIEKTVIESKTKIDELLEEGSLMVDLLSGERQGNKNVIQLIFEDVDKFLFDFQVELTNICKETDELASVEISFMKHMRGIEKMVMKIEKAMNQLSKLNLFSRIELARINARDSSSFVNEINNISEAVIKEVKDNEEFVARLRVQLEQDLQTFQEVLGSNRTSIQEMLVLVDTSLSQMDIIRTLVMQAIQPIGYSGKNMATEIGNIERKINQRYALHEIIEEIKVNLMELEGEIETKYQAALDKHQISHWENQSPELMELLNRLTTHYERTVAKLTWEDTSLDIGEDGGELTLF</sequence>
<keyword evidence="2" id="KW-1185">Reference proteome</keyword>
<dbReference type="AlphaFoldDB" id="A0A1E5L418"/>